<dbReference type="AlphaFoldDB" id="A0A6C0KDF6"/>
<dbReference type="EMBL" id="MN740875">
    <property type="protein sequence ID" value="QHU16052.1"/>
    <property type="molecule type" value="Genomic_DNA"/>
</dbReference>
<organism evidence="1">
    <name type="scientific">viral metagenome</name>
    <dbReference type="NCBI Taxonomy" id="1070528"/>
    <lineage>
        <taxon>unclassified sequences</taxon>
        <taxon>metagenomes</taxon>
        <taxon>organismal metagenomes</taxon>
    </lineage>
</organism>
<name>A0A6C0KDF6_9ZZZZ</name>
<protein>
    <submittedName>
        <fullName evidence="1">Uncharacterized protein</fullName>
    </submittedName>
</protein>
<proteinExistence type="predicted"/>
<accession>A0A6C0KDF6</accession>
<evidence type="ECO:0000313" key="1">
    <source>
        <dbReference type="EMBL" id="QHU16052.1"/>
    </source>
</evidence>
<reference evidence="1" key="1">
    <citation type="journal article" date="2020" name="Nature">
        <title>Giant virus diversity and host interactions through global metagenomics.</title>
        <authorList>
            <person name="Schulz F."/>
            <person name="Roux S."/>
            <person name="Paez-Espino D."/>
            <person name="Jungbluth S."/>
            <person name="Walsh D.A."/>
            <person name="Denef V.J."/>
            <person name="McMahon K.D."/>
            <person name="Konstantinidis K.T."/>
            <person name="Eloe-Fadrosh E.A."/>
            <person name="Kyrpides N.C."/>
            <person name="Woyke T."/>
        </authorList>
    </citation>
    <scope>NUCLEOTIDE SEQUENCE</scope>
    <source>
        <strain evidence="1">GVMAG-S-3300010158-109</strain>
    </source>
</reference>
<sequence length="109" mass="13076">MITKTLFYRLFFTPSLLLKNNHKYNFKFNNHTGLFVWKYMPMKSCQWLRPYYSSEIIIATPSKISYTETLQLHSDLSVVLHQKFKNGLKIREFPDELIKSLVDQRNNLN</sequence>